<dbReference type="EMBL" id="CP030085">
    <property type="protein sequence ID" value="AWW49019.1"/>
    <property type="molecule type" value="Genomic_DNA"/>
</dbReference>
<dbReference type="InterPro" id="IPR029044">
    <property type="entry name" value="Nucleotide-diphossugar_trans"/>
</dbReference>
<dbReference type="Gene3D" id="3.90.550.10">
    <property type="entry name" value="Spore Coat Polysaccharide Biosynthesis Protein SpsA, Chain A"/>
    <property type="match status" value="1"/>
</dbReference>
<proteinExistence type="predicted"/>
<dbReference type="AlphaFoldDB" id="A0A2Z4JQP2"/>
<dbReference type="SUPFAM" id="SSF53448">
    <property type="entry name" value="Nucleotide-diphospho-sugar transferases"/>
    <property type="match status" value="1"/>
</dbReference>
<gene>
    <name evidence="1" type="ORF">Pas1_00700</name>
</gene>
<evidence type="ECO:0000313" key="1">
    <source>
        <dbReference type="EMBL" id="AWW49019.1"/>
    </source>
</evidence>
<dbReference type="RefSeq" id="WP_112294196.1">
    <property type="nucleotide sequence ID" value="NZ_CBCSBS010000002.1"/>
</dbReference>
<accession>A0A2Z4JQP2</accession>
<organism evidence="1 2">
    <name type="scientific">Polynucleobacter paneuropaeus</name>
    <dbReference type="NCBI Taxonomy" id="2527775"/>
    <lineage>
        <taxon>Bacteria</taxon>
        <taxon>Pseudomonadati</taxon>
        <taxon>Pseudomonadota</taxon>
        <taxon>Betaproteobacteria</taxon>
        <taxon>Burkholderiales</taxon>
        <taxon>Burkholderiaceae</taxon>
        <taxon>Polynucleobacter</taxon>
    </lineage>
</organism>
<evidence type="ECO:0008006" key="3">
    <source>
        <dbReference type="Google" id="ProtNLM"/>
    </source>
</evidence>
<dbReference type="Proteomes" id="UP000248592">
    <property type="component" value="Chromosome"/>
</dbReference>
<evidence type="ECO:0000313" key="2">
    <source>
        <dbReference type="Proteomes" id="UP000248592"/>
    </source>
</evidence>
<reference evidence="2" key="1">
    <citation type="submission" date="2018-06" db="EMBL/GenBank/DDBJ databases">
        <title>Description of a new Polynucleobacter species.</title>
        <authorList>
            <person name="Hahn M.W."/>
        </authorList>
    </citation>
    <scope>NUCLEOTIDE SEQUENCE [LARGE SCALE GENOMIC DNA]</scope>
    <source>
        <strain evidence="2">MG-25-Pas1-D2</strain>
    </source>
</reference>
<sequence length="301" mass="36059">MRSINITDIPVLVLNYNRPEFTKRLVKNLEKIKPTNLYVSIDGHKLSTYEDRLRVDEVEKFFKNLGWKCNLKLVRNEKNYGLRNAVKKALDWFFEENEFGVILEDDIQFDINFFKYCQEFSTINSDPRIAAISGNNLLEHLFSPECFERRYLLAKIFHCWGWATWREKWALYDDNIENDENFFENLLPKFLNYDEELIMFWRYQRKRLKDNEIDSWAFRFHFSCLRNQLLYLTPPRNLTSNYGIGPGVGVNSNHQVPFFMESIKINPYEKFDGSYSIEGSPLFEKFEEKFILGINRLPLIL</sequence>
<protein>
    <recommendedName>
        <fullName evidence="3">Hemolytic protein HlpA-like protein</fullName>
    </recommendedName>
</protein>
<name>A0A2Z4JQP2_9BURK</name>